<dbReference type="Proteomes" id="UP001530400">
    <property type="component" value="Unassembled WGS sequence"/>
</dbReference>
<sequence length="801" mass="87841">MSDGDGNGFDEDELQAALALSMQQQSDSDVNLKPLFNWIEKTCPAPEIDIKPDSNVTLVTINDNGSRLSSVNPVFTVESHALESICEFRKLMFDDSITTTNDKERWIYECITTAGKFEPSQDYIGPFKSQIDFLTGYGKMSPLESIINADQKPAAMGNSMHHLWGLTQTHGGPCGILAAIQAEMIRILLFGRDVANGDLQFPFHASTSPSDNFTKRPYSANQVREALAMAIGMILARAAVMPPALISEKQPAKRDVCVKLVVPDKDTKEHQDENGEEKSDRFTDPWVSEMLDANTTKCRLGLIVHSIQLQDDEDDSSPELKRRKGVTFASLSTVAEEKSQDQIQMTALAQSVANYLLEKSSSDGDEKKDPSIITPLDYFCGPGGIMFFAMSLVESRRIDVIKNDMDDPTTTITSQFGHSSQELINLLLTGQAVSNVFDNTVTLGDLTCRGIQQRPAIGYLSQLESLNYCEVGGYMKLPLFPIWVIGSTSHFTVMFGDAACLNESQSDLLLERCRRAFKKAEDGGESGFILVQKFGLVVDELSLREKLGGDNGVQTLQAFLEVSGAGIILWEDAWKSLSRLLTGSSLESIIDSSDDVIHVATIPPAMQSDEALAKKLAEEWGTSHETENPDADSDEAFARRLQAQWDAEADAIDDNKTNDATMDDTKSDDDSLGLGFNPSDFELSNENPIVGSGVKEHLKNRPPTPPNSSLRELSQLETARGNFEEYGSSFEMFHYNGLRGGTLTPFRVTRLSATEAVGSSIGLSSGTSNHGSDDLEAVVRTKWPSCTFDWLGDSKRAPCID</sequence>
<comment type="caution">
    <text evidence="4">The sequence shown here is derived from an EMBL/GenBank/DDBJ whole genome shotgun (WGS) entry which is preliminary data.</text>
</comment>
<gene>
    <name evidence="4" type="ORF">ACHAWO_003780</name>
</gene>
<name>A0ABD3PFF9_9STRA</name>
<dbReference type="GO" id="GO:0004843">
    <property type="term" value="F:cysteine-type deubiquitinase activity"/>
    <property type="evidence" value="ECO:0007669"/>
    <property type="project" value="UniProtKB-EC"/>
</dbReference>
<evidence type="ECO:0000259" key="3">
    <source>
        <dbReference type="SMART" id="SM01174"/>
    </source>
</evidence>
<dbReference type="PROSITE" id="PS50330">
    <property type="entry name" value="UIM"/>
    <property type="match status" value="1"/>
</dbReference>
<dbReference type="SMART" id="SM01174">
    <property type="entry name" value="DUF4205"/>
    <property type="match status" value="1"/>
</dbReference>
<dbReference type="Pfam" id="PF13898">
    <property type="entry name" value="MINDY-3_4_CD"/>
    <property type="match status" value="2"/>
</dbReference>
<dbReference type="EMBL" id="JALLPJ020000650">
    <property type="protein sequence ID" value="KAL3786422.1"/>
    <property type="molecule type" value="Genomic_DNA"/>
</dbReference>
<accession>A0ABD3PFF9</accession>
<evidence type="ECO:0000256" key="1">
    <source>
        <dbReference type="ARBA" id="ARBA00011074"/>
    </source>
</evidence>
<dbReference type="InterPro" id="IPR003903">
    <property type="entry name" value="UIM_dom"/>
</dbReference>
<dbReference type="PANTHER" id="PTHR12473:SF8">
    <property type="entry name" value="UBIQUITIN CARBOXYL-TERMINAL HYDROLASE MINDY-4-RELATED"/>
    <property type="match status" value="1"/>
</dbReference>
<dbReference type="AlphaFoldDB" id="A0ABD3PFF9"/>
<reference evidence="4 5" key="1">
    <citation type="submission" date="2024-10" db="EMBL/GenBank/DDBJ databases">
        <title>Updated reference genomes for cyclostephanoid diatoms.</title>
        <authorList>
            <person name="Roberts W.R."/>
            <person name="Alverson A.J."/>
        </authorList>
    </citation>
    <scope>NUCLEOTIDE SEQUENCE [LARGE SCALE GENOMIC DNA]</scope>
    <source>
        <strain evidence="4 5">AJA010-31</strain>
    </source>
</reference>
<proteinExistence type="inferred from homology"/>
<organism evidence="4 5">
    <name type="scientific">Cyclotella atomus</name>
    <dbReference type="NCBI Taxonomy" id="382360"/>
    <lineage>
        <taxon>Eukaryota</taxon>
        <taxon>Sar</taxon>
        <taxon>Stramenopiles</taxon>
        <taxon>Ochrophyta</taxon>
        <taxon>Bacillariophyta</taxon>
        <taxon>Coscinodiscophyceae</taxon>
        <taxon>Thalassiosirophycidae</taxon>
        <taxon>Stephanodiscales</taxon>
        <taxon>Stephanodiscaceae</taxon>
        <taxon>Cyclotella</taxon>
    </lineage>
</organism>
<dbReference type="GO" id="GO:0006508">
    <property type="term" value="P:proteolysis"/>
    <property type="evidence" value="ECO:0007669"/>
    <property type="project" value="UniProtKB-KW"/>
</dbReference>
<keyword evidence="5" id="KW-1185">Reference proteome</keyword>
<evidence type="ECO:0000313" key="5">
    <source>
        <dbReference type="Proteomes" id="UP001530400"/>
    </source>
</evidence>
<feature type="compositionally biased region" description="Basic and acidic residues" evidence="2">
    <location>
        <begin position="653"/>
        <end position="669"/>
    </location>
</feature>
<protein>
    <recommendedName>
        <fullName evidence="3">Deubiquitinating enzyme MINDY-3/4 conserved domain-containing protein</fullName>
    </recommendedName>
</protein>
<dbReference type="InterPro" id="IPR025257">
    <property type="entry name" value="MINDY-3/4_CD"/>
</dbReference>
<feature type="domain" description="Deubiquitinating enzyme MINDY-3/4 conserved" evidence="3">
    <location>
        <begin position="131"/>
        <end position="572"/>
    </location>
</feature>
<feature type="region of interest" description="Disordered" evidence="2">
    <location>
        <begin position="648"/>
        <end position="686"/>
    </location>
</feature>
<dbReference type="PANTHER" id="PTHR12473">
    <property type="entry name" value="UBIQUITIN CARBOXYL-TERMINAL HYDROLASE MINDY-4-RELATED"/>
    <property type="match status" value="1"/>
</dbReference>
<evidence type="ECO:0000256" key="2">
    <source>
        <dbReference type="SAM" id="MobiDB-lite"/>
    </source>
</evidence>
<dbReference type="InterPro" id="IPR039785">
    <property type="entry name" value="MINY3/4"/>
</dbReference>
<comment type="similarity">
    <text evidence="1">Belongs to the MINDY deubiquitinase family. FAM188 subfamily.</text>
</comment>
<evidence type="ECO:0000313" key="4">
    <source>
        <dbReference type="EMBL" id="KAL3786422.1"/>
    </source>
</evidence>